<feature type="domain" description="Peptidase M16 N-terminal" evidence="3">
    <location>
        <begin position="18"/>
        <end position="161"/>
    </location>
</feature>
<sequence length="419" mass="47246">MMYQKIKLPNQVRLITVPQKETQTANLLVLVKVGSRAENLKNSGVSHFIEHLMFKGTKKRPSTLALSKELDGVGAEFNAFTGKDYTGYYIKSDTKHLSLSIDVLADMLLNSKFDAQEIDREKGVIVEEINMYEDNPMMYVDDLLEQTMYAGHPLGCSIAGTRQSVKAMSQADLLGFKNQFYIGNNIVICLAGNFNSQHLQELKAKFKFPLSTKKFPINKIKIKQNKSRVVLKFKETEQSQIALGFPAYAYTDKKIYALQLLSVILGGNMSSRLFWQVRERNGLAYFIRSFLSVYEDTGALIIQSGLDKLRVESAMALIVSELEKIKKGVTPEELKRAKEYLFGKTALDLEDTSHLAQWYGQQELMIGKILTPEEKNKKITAVTLGDVALVAKDIFKINQSSLAVIGPFKNKNKFKNLLK</sequence>
<dbReference type="SUPFAM" id="SSF63411">
    <property type="entry name" value="LuxS/MPP-like metallohydrolase"/>
    <property type="match status" value="2"/>
</dbReference>
<dbReference type="EMBL" id="MHIM01000028">
    <property type="protein sequence ID" value="OGY51927.1"/>
    <property type="molecule type" value="Genomic_DNA"/>
</dbReference>
<dbReference type="AlphaFoldDB" id="A0A1G1YKD4"/>
<evidence type="ECO:0000256" key="2">
    <source>
        <dbReference type="RuleBase" id="RU004447"/>
    </source>
</evidence>
<evidence type="ECO:0000256" key="1">
    <source>
        <dbReference type="ARBA" id="ARBA00007261"/>
    </source>
</evidence>
<proteinExistence type="inferred from homology"/>
<dbReference type="InterPro" id="IPR001431">
    <property type="entry name" value="Pept_M16_Zn_BS"/>
</dbReference>
<dbReference type="Gene3D" id="3.30.830.10">
    <property type="entry name" value="Metalloenzyme, LuxS/M16 peptidase-like"/>
    <property type="match status" value="2"/>
</dbReference>
<accession>A0A1G1YKD4</accession>
<dbReference type="PROSITE" id="PS00143">
    <property type="entry name" value="INSULINASE"/>
    <property type="match status" value="1"/>
</dbReference>
<dbReference type="GO" id="GO:0006508">
    <property type="term" value="P:proteolysis"/>
    <property type="evidence" value="ECO:0007669"/>
    <property type="project" value="InterPro"/>
</dbReference>
<dbReference type="InterPro" id="IPR011765">
    <property type="entry name" value="Pept_M16_N"/>
</dbReference>
<evidence type="ECO:0000313" key="5">
    <source>
        <dbReference type="EMBL" id="OGY51927.1"/>
    </source>
</evidence>
<dbReference type="Pfam" id="PF00675">
    <property type="entry name" value="Peptidase_M16"/>
    <property type="match status" value="1"/>
</dbReference>
<dbReference type="PANTHER" id="PTHR11851">
    <property type="entry name" value="METALLOPROTEASE"/>
    <property type="match status" value="1"/>
</dbReference>
<dbReference type="InterPro" id="IPR011249">
    <property type="entry name" value="Metalloenz_LuxS/M16"/>
</dbReference>
<gene>
    <name evidence="5" type="ORF">A3A02_01280</name>
</gene>
<dbReference type="InterPro" id="IPR007863">
    <property type="entry name" value="Peptidase_M16_C"/>
</dbReference>
<evidence type="ECO:0000259" key="3">
    <source>
        <dbReference type="Pfam" id="PF00675"/>
    </source>
</evidence>
<dbReference type="InterPro" id="IPR050361">
    <property type="entry name" value="MPP/UQCRC_Complex"/>
</dbReference>
<evidence type="ECO:0000259" key="4">
    <source>
        <dbReference type="Pfam" id="PF05193"/>
    </source>
</evidence>
<evidence type="ECO:0000313" key="6">
    <source>
        <dbReference type="Proteomes" id="UP000177376"/>
    </source>
</evidence>
<organism evidence="5 6">
    <name type="scientific">Candidatus Buchananbacteria bacterium RIFCSPLOWO2_01_FULL_39_33</name>
    <dbReference type="NCBI Taxonomy" id="1797543"/>
    <lineage>
        <taxon>Bacteria</taxon>
        <taxon>Candidatus Buchananiibacteriota</taxon>
    </lineage>
</organism>
<comment type="similarity">
    <text evidence="1 2">Belongs to the peptidase M16 family.</text>
</comment>
<dbReference type="Proteomes" id="UP000177376">
    <property type="component" value="Unassembled WGS sequence"/>
</dbReference>
<protein>
    <recommendedName>
        <fullName evidence="7">Peptidase M16</fullName>
    </recommendedName>
</protein>
<comment type="caution">
    <text evidence="5">The sequence shown here is derived from an EMBL/GenBank/DDBJ whole genome shotgun (WGS) entry which is preliminary data.</text>
</comment>
<dbReference type="GO" id="GO:0046872">
    <property type="term" value="F:metal ion binding"/>
    <property type="evidence" value="ECO:0007669"/>
    <property type="project" value="InterPro"/>
</dbReference>
<dbReference type="Pfam" id="PF05193">
    <property type="entry name" value="Peptidase_M16_C"/>
    <property type="match status" value="1"/>
</dbReference>
<feature type="domain" description="Peptidase M16 C-terminal" evidence="4">
    <location>
        <begin position="169"/>
        <end position="340"/>
    </location>
</feature>
<dbReference type="GO" id="GO:0004222">
    <property type="term" value="F:metalloendopeptidase activity"/>
    <property type="evidence" value="ECO:0007669"/>
    <property type="project" value="InterPro"/>
</dbReference>
<dbReference type="PANTHER" id="PTHR11851:SF49">
    <property type="entry name" value="MITOCHONDRIAL-PROCESSING PEPTIDASE SUBUNIT ALPHA"/>
    <property type="match status" value="1"/>
</dbReference>
<evidence type="ECO:0008006" key="7">
    <source>
        <dbReference type="Google" id="ProtNLM"/>
    </source>
</evidence>
<name>A0A1G1YKD4_9BACT</name>
<reference evidence="5 6" key="1">
    <citation type="journal article" date="2016" name="Nat. Commun.">
        <title>Thousands of microbial genomes shed light on interconnected biogeochemical processes in an aquifer system.</title>
        <authorList>
            <person name="Anantharaman K."/>
            <person name="Brown C.T."/>
            <person name="Hug L.A."/>
            <person name="Sharon I."/>
            <person name="Castelle C.J."/>
            <person name="Probst A.J."/>
            <person name="Thomas B.C."/>
            <person name="Singh A."/>
            <person name="Wilkins M.J."/>
            <person name="Karaoz U."/>
            <person name="Brodie E.L."/>
            <person name="Williams K.H."/>
            <person name="Hubbard S.S."/>
            <person name="Banfield J.F."/>
        </authorList>
    </citation>
    <scope>NUCLEOTIDE SEQUENCE [LARGE SCALE GENOMIC DNA]</scope>
</reference>